<dbReference type="SUPFAM" id="SSF52540">
    <property type="entry name" value="P-loop containing nucleoside triphosphate hydrolases"/>
    <property type="match status" value="1"/>
</dbReference>
<name>A0A3B1BGC0_9ZZZZ</name>
<dbReference type="Gene3D" id="3.40.50.300">
    <property type="entry name" value="P-loop containing nucleotide triphosphate hydrolases"/>
    <property type="match status" value="1"/>
</dbReference>
<evidence type="ECO:0000259" key="4">
    <source>
        <dbReference type="PROSITE" id="PS50893"/>
    </source>
</evidence>
<dbReference type="GO" id="GO:0016887">
    <property type="term" value="F:ATP hydrolysis activity"/>
    <property type="evidence" value="ECO:0007669"/>
    <property type="project" value="InterPro"/>
</dbReference>
<proteinExistence type="predicted"/>
<dbReference type="InterPro" id="IPR003439">
    <property type="entry name" value="ABC_transporter-like_ATP-bd"/>
</dbReference>
<dbReference type="InterPro" id="IPR050763">
    <property type="entry name" value="ABC_transporter_ATP-binding"/>
</dbReference>
<organism evidence="5">
    <name type="scientific">hydrothermal vent metagenome</name>
    <dbReference type="NCBI Taxonomy" id="652676"/>
    <lineage>
        <taxon>unclassified sequences</taxon>
        <taxon>metagenomes</taxon>
        <taxon>ecological metagenomes</taxon>
    </lineage>
</organism>
<accession>A0A3B1BGC0</accession>
<dbReference type="PROSITE" id="PS50893">
    <property type="entry name" value="ABC_TRANSPORTER_2"/>
    <property type="match status" value="1"/>
</dbReference>
<dbReference type="InterPro" id="IPR027417">
    <property type="entry name" value="P-loop_NTPase"/>
</dbReference>
<keyword evidence="2" id="KW-0547">Nucleotide-binding</keyword>
<keyword evidence="1" id="KW-0813">Transport</keyword>
<dbReference type="InterPro" id="IPR003593">
    <property type="entry name" value="AAA+_ATPase"/>
</dbReference>
<evidence type="ECO:0000256" key="2">
    <source>
        <dbReference type="ARBA" id="ARBA00022741"/>
    </source>
</evidence>
<evidence type="ECO:0000313" key="5">
    <source>
        <dbReference type="EMBL" id="VAX17326.1"/>
    </source>
</evidence>
<sequence length="345" mass="38787">MMPGDNTIIQVNNLSRHFTVADGKSGFLGSIQNLFSRRYTTKKAVDDISFSIAKGDFVGYVGENGAGKSTTIKMLTGILVPTSGEIVVAGNVPHKNRAQNARNIGVVFGQRTQLWWDLPVLESFDLLRSIFRVPENDFKRNFEELSETLELGPLLKVPVRKLSLGQRMRCDLTAALLHSPRILFLDEPTIGLDIIAKDYVRKFLKKINKERETTIILTTHDMDDIEALCSRIIILDQGKIAYDGSTEKLKADYVREKAIEVELHEDDTGTINIPNVELVKSTANKKWLRFNQDDISVQEVISQIMQERRVKDIAIHEPKVGDIIKNIYANGKAASQQAKLQKTLP</sequence>
<dbReference type="GO" id="GO:0005524">
    <property type="term" value="F:ATP binding"/>
    <property type="evidence" value="ECO:0007669"/>
    <property type="project" value="UniProtKB-KW"/>
</dbReference>
<feature type="domain" description="ABC transporter" evidence="4">
    <location>
        <begin position="29"/>
        <end position="262"/>
    </location>
</feature>
<dbReference type="AlphaFoldDB" id="A0A3B1BGC0"/>
<dbReference type="PANTHER" id="PTHR42711:SF1">
    <property type="entry name" value="ABC-TRANSPORT PROTEIN, ATP-BINDING COMPONENT"/>
    <property type="match status" value="1"/>
</dbReference>
<gene>
    <name evidence="5" type="ORF">MNBD_NITROSPINAE01-1010</name>
</gene>
<evidence type="ECO:0000256" key="3">
    <source>
        <dbReference type="ARBA" id="ARBA00022840"/>
    </source>
</evidence>
<dbReference type="EMBL" id="UOGC01000050">
    <property type="protein sequence ID" value="VAX17326.1"/>
    <property type="molecule type" value="Genomic_DNA"/>
</dbReference>
<protein>
    <submittedName>
        <fullName evidence="5">Efflux ABC transporter, ATP-binding protein</fullName>
    </submittedName>
</protein>
<keyword evidence="3 5" id="KW-0067">ATP-binding</keyword>
<dbReference type="SMART" id="SM00382">
    <property type="entry name" value="AAA"/>
    <property type="match status" value="1"/>
</dbReference>
<evidence type="ECO:0000256" key="1">
    <source>
        <dbReference type="ARBA" id="ARBA00022448"/>
    </source>
</evidence>
<dbReference type="Pfam" id="PF00005">
    <property type="entry name" value="ABC_tran"/>
    <property type="match status" value="1"/>
</dbReference>
<dbReference type="PANTHER" id="PTHR42711">
    <property type="entry name" value="ABC TRANSPORTER ATP-BINDING PROTEIN"/>
    <property type="match status" value="1"/>
</dbReference>
<reference evidence="5" key="1">
    <citation type="submission" date="2018-06" db="EMBL/GenBank/DDBJ databases">
        <authorList>
            <person name="Zhirakovskaya E."/>
        </authorList>
    </citation>
    <scope>NUCLEOTIDE SEQUENCE</scope>
</reference>